<dbReference type="Gene3D" id="1.10.510.10">
    <property type="entry name" value="Transferase(Phosphotransferase) domain 1"/>
    <property type="match status" value="1"/>
</dbReference>
<evidence type="ECO:0000256" key="5">
    <source>
        <dbReference type="ARBA" id="ARBA00022840"/>
    </source>
</evidence>
<accession>A0A9Q0LUV2</accession>
<evidence type="ECO:0000256" key="7">
    <source>
        <dbReference type="SAM" id="MobiDB-lite"/>
    </source>
</evidence>
<dbReference type="InterPro" id="IPR000719">
    <property type="entry name" value="Prot_kinase_dom"/>
</dbReference>
<reference evidence="9" key="1">
    <citation type="submission" date="2022-10" db="EMBL/GenBank/DDBJ databases">
        <title>Novel sulphate-reducing endosymbionts in the free-living metamonad Anaeramoeba.</title>
        <authorList>
            <person name="Jerlstrom-Hultqvist J."/>
            <person name="Cepicka I."/>
            <person name="Gallot-Lavallee L."/>
            <person name="Salas-Leiva D."/>
            <person name="Curtis B.A."/>
            <person name="Zahonova K."/>
            <person name="Pipaliya S."/>
            <person name="Dacks J."/>
            <person name="Roger A.J."/>
        </authorList>
    </citation>
    <scope>NUCLEOTIDE SEQUENCE</scope>
    <source>
        <strain evidence="9">BMAN</strain>
    </source>
</reference>
<dbReference type="PROSITE" id="PS00107">
    <property type="entry name" value="PROTEIN_KINASE_ATP"/>
    <property type="match status" value="1"/>
</dbReference>
<keyword evidence="1" id="KW-0723">Serine/threonine-protein kinase</keyword>
<dbReference type="PANTHER" id="PTHR11909">
    <property type="entry name" value="CASEIN KINASE-RELATED"/>
    <property type="match status" value="1"/>
</dbReference>
<name>A0A9Q0LUV2_ANAIG</name>
<evidence type="ECO:0000256" key="2">
    <source>
        <dbReference type="ARBA" id="ARBA00022679"/>
    </source>
</evidence>
<dbReference type="GO" id="GO:0005524">
    <property type="term" value="F:ATP binding"/>
    <property type="evidence" value="ECO:0007669"/>
    <property type="project" value="UniProtKB-UniRule"/>
</dbReference>
<dbReference type="GO" id="GO:0004674">
    <property type="term" value="F:protein serine/threonine kinase activity"/>
    <property type="evidence" value="ECO:0007669"/>
    <property type="project" value="UniProtKB-KW"/>
</dbReference>
<dbReference type="SMART" id="SM00220">
    <property type="entry name" value="S_TKc"/>
    <property type="match status" value="1"/>
</dbReference>
<feature type="domain" description="Protein kinase" evidence="8">
    <location>
        <begin position="12"/>
        <end position="279"/>
    </location>
</feature>
<evidence type="ECO:0000256" key="6">
    <source>
        <dbReference type="PROSITE-ProRule" id="PRU10141"/>
    </source>
</evidence>
<dbReference type="PROSITE" id="PS50011">
    <property type="entry name" value="PROTEIN_KINASE_DOM"/>
    <property type="match status" value="1"/>
</dbReference>
<keyword evidence="5 6" id="KW-0067">ATP-binding</keyword>
<evidence type="ECO:0000259" key="8">
    <source>
        <dbReference type="PROSITE" id="PS50011"/>
    </source>
</evidence>
<comment type="caution">
    <text evidence="9">The sequence shown here is derived from an EMBL/GenBank/DDBJ whole genome shotgun (WGS) entry which is preliminary data.</text>
</comment>
<evidence type="ECO:0000256" key="4">
    <source>
        <dbReference type="ARBA" id="ARBA00022777"/>
    </source>
</evidence>
<evidence type="ECO:0000313" key="9">
    <source>
        <dbReference type="EMBL" id="KAJ5079442.1"/>
    </source>
</evidence>
<dbReference type="Pfam" id="PF00069">
    <property type="entry name" value="Pkinase"/>
    <property type="match status" value="1"/>
</dbReference>
<organism evidence="9 10">
    <name type="scientific">Anaeramoeba ignava</name>
    <name type="common">Anaerobic marine amoeba</name>
    <dbReference type="NCBI Taxonomy" id="1746090"/>
    <lineage>
        <taxon>Eukaryota</taxon>
        <taxon>Metamonada</taxon>
        <taxon>Anaeramoebidae</taxon>
        <taxon>Anaeramoeba</taxon>
    </lineage>
</organism>
<keyword evidence="4 9" id="KW-0418">Kinase</keyword>
<keyword evidence="3 6" id="KW-0547">Nucleotide-binding</keyword>
<gene>
    <name evidence="9" type="ORF">M0811_04463</name>
</gene>
<dbReference type="CDD" id="cd14017">
    <property type="entry name" value="STKc_TTBK"/>
    <property type="match status" value="1"/>
</dbReference>
<dbReference type="SUPFAM" id="SSF56112">
    <property type="entry name" value="Protein kinase-like (PK-like)"/>
    <property type="match status" value="1"/>
</dbReference>
<dbReference type="OMA" id="KLPWRNM"/>
<keyword evidence="10" id="KW-1185">Reference proteome</keyword>
<dbReference type="EMBL" id="JAPDFW010000033">
    <property type="protein sequence ID" value="KAJ5079442.1"/>
    <property type="molecule type" value="Genomic_DNA"/>
</dbReference>
<feature type="compositionally biased region" description="Polar residues" evidence="7">
    <location>
        <begin position="346"/>
        <end position="359"/>
    </location>
</feature>
<evidence type="ECO:0000256" key="3">
    <source>
        <dbReference type="ARBA" id="ARBA00022741"/>
    </source>
</evidence>
<dbReference type="InterPro" id="IPR017441">
    <property type="entry name" value="Protein_kinase_ATP_BS"/>
</dbReference>
<dbReference type="InterPro" id="IPR050235">
    <property type="entry name" value="CK1_Ser-Thr_kinase"/>
</dbReference>
<feature type="region of interest" description="Disordered" evidence="7">
    <location>
        <begin position="330"/>
        <end position="377"/>
    </location>
</feature>
<evidence type="ECO:0000256" key="1">
    <source>
        <dbReference type="ARBA" id="ARBA00022527"/>
    </source>
</evidence>
<evidence type="ECO:0000313" key="10">
    <source>
        <dbReference type="Proteomes" id="UP001149090"/>
    </source>
</evidence>
<dbReference type="InterPro" id="IPR011009">
    <property type="entry name" value="Kinase-like_dom_sf"/>
</dbReference>
<feature type="binding site" evidence="6">
    <location>
        <position position="41"/>
    </location>
    <ligand>
        <name>ATP</name>
        <dbReference type="ChEBI" id="CHEBI:30616"/>
    </ligand>
</feature>
<dbReference type="Proteomes" id="UP001149090">
    <property type="component" value="Unassembled WGS sequence"/>
</dbReference>
<proteinExistence type="predicted"/>
<sequence length="387" mass="44621">MQAFSHPLNGRWLFTQKIGQGSFGQIFMAYDNVLNQNVAIKLEKRDQKRPSLKLEVSILKRLQGTPYAVELISSGKNSHYNFLIMELLGKSLDHLVKNQENHTFSLSTTIRLGIQMISSIESIHKIGFIHRDIKPSNFALRRKENITGNKEMCCIIDFGLSRKYIKENGELRAPRLYAGFRGTARYASINAHQREELSRRDDLISLYYVLIEFLTGKLPWSGLKDKDEITKLKIKYNTPDLCQNLPEEFSYFFVHLQSLKFHDKPNYKYLRKLLTDLAIKLQYQETMSFDWELKVYDPNISDRENKKSNNTKEKGTAEIDADLRINIESESEDGSQEISKSKRTKSNINGNSIVHQNHSIPDLQVEPKSSSSSSSKKKCFFCCCGKN</sequence>
<dbReference type="OrthoDB" id="5979581at2759"/>
<keyword evidence="2" id="KW-0808">Transferase</keyword>
<dbReference type="InterPro" id="IPR047916">
    <property type="entry name" value="TTBK_Asator-like_STKc"/>
</dbReference>
<dbReference type="AlphaFoldDB" id="A0A9Q0LUV2"/>
<protein>
    <submittedName>
        <fullName evidence="9">Tau-tubulin kinase 1</fullName>
    </submittedName>
</protein>